<feature type="binding site" description="axial binding residue" evidence="13">
    <location>
        <position position="206"/>
    </location>
    <ligand>
        <name>heme c</name>
        <dbReference type="ChEBI" id="CHEBI:61717"/>
        <label>2</label>
    </ligand>
    <ligandPart>
        <name>Fe</name>
        <dbReference type="ChEBI" id="CHEBI:18248"/>
    </ligandPart>
</feature>
<keyword evidence="9" id="KW-0249">Electron transport</keyword>
<evidence type="ECO:0000256" key="8">
    <source>
        <dbReference type="ARBA" id="ARBA00022737"/>
    </source>
</evidence>
<dbReference type="PRINTS" id="PR00605">
    <property type="entry name" value="CYTCHROMECIC"/>
</dbReference>
<evidence type="ECO:0000313" key="17">
    <source>
        <dbReference type="Proteomes" id="UP000477083"/>
    </source>
</evidence>
<keyword evidence="11" id="KW-0472">Membrane</keyword>
<dbReference type="PROSITE" id="PS51007">
    <property type="entry name" value="CYTC"/>
    <property type="match status" value="3"/>
</dbReference>
<feature type="domain" description="Cytochrome c" evidence="15">
    <location>
        <begin position="42"/>
        <end position="145"/>
    </location>
</feature>
<organism evidence="16 17">
    <name type="scientific">Frigidibacter albus</name>
    <dbReference type="NCBI Taxonomy" id="1465486"/>
    <lineage>
        <taxon>Bacteria</taxon>
        <taxon>Pseudomonadati</taxon>
        <taxon>Pseudomonadota</taxon>
        <taxon>Alphaproteobacteria</taxon>
        <taxon>Rhodobacterales</taxon>
        <taxon>Paracoccaceae</taxon>
        <taxon>Frigidibacter</taxon>
    </lineage>
</organism>
<comment type="subcellular location">
    <subcellularLocation>
        <location evidence="1">Cell membrane</location>
    </subcellularLocation>
</comment>
<evidence type="ECO:0000256" key="6">
    <source>
        <dbReference type="ARBA" id="ARBA00022723"/>
    </source>
</evidence>
<feature type="binding site" description="covalent" evidence="12">
    <location>
        <position position="351"/>
    </location>
    <ligand>
        <name>heme c</name>
        <dbReference type="ChEBI" id="CHEBI:61717"/>
        <label>3</label>
    </ligand>
</feature>
<keyword evidence="6 13" id="KW-0479">Metal-binding</keyword>
<feature type="binding site" description="axial binding residue" evidence="13">
    <location>
        <position position="352"/>
    </location>
    <ligand>
        <name>heme c</name>
        <dbReference type="ChEBI" id="CHEBI:61717"/>
        <label>3</label>
    </ligand>
    <ligandPart>
        <name>Fe</name>
        <dbReference type="ChEBI" id="CHEBI:18248"/>
    </ligandPart>
</feature>
<evidence type="ECO:0000256" key="2">
    <source>
        <dbReference type="ARBA" id="ARBA00022448"/>
    </source>
</evidence>
<comment type="caution">
    <text evidence="16">The sequence shown here is derived from an EMBL/GenBank/DDBJ whole genome shotgun (WGS) entry which is preliminary data.</text>
</comment>
<dbReference type="GO" id="GO:0020037">
    <property type="term" value="F:heme binding"/>
    <property type="evidence" value="ECO:0007669"/>
    <property type="project" value="InterPro"/>
</dbReference>
<dbReference type="OrthoDB" id="9811281at2"/>
<accession>A0A6L8VKB4</accession>
<evidence type="ECO:0000256" key="7">
    <source>
        <dbReference type="ARBA" id="ARBA00022729"/>
    </source>
</evidence>
<feature type="binding site" description="covalent" evidence="12">
    <location>
        <position position="59"/>
    </location>
    <ligand>
        <name>heme c</name>
        <dbReference type="ChEBI" id="CHEBI:61717"/>
        <label>1</label>
    </ligand>
</feature>
<keyword evidence="10 13" id="KW-0408">Iron</keyword>
<evidence type="ECO:0000256" key="4">
    <source>
        <dbReference type="ARBA" id="ARBA00022617"/>
    </source>
</evidence>
<evidence type="ECO:0000256" key="14">
    <source>
        <dbReference type="SAM" id="MobiDB-lite"/>
    </source>
</evidence>
<dbReference type="GO" id="GO:0016614">
    <property type="term" value="F:oxidoreductase activity, acting on CH-OH group of donors"/>
    <property type="evidence" value="ECO:0007669"/>
    <property type="project" value="InterPro"/>
</dbReference>
<dbReference type="InterPro" id="IPR014353">
    <property type="entry name" value="Membr-bd_ADH_cyt_c"/>
</dbReference>
<reference evidence="16 17" key="1">
    <citation type="submission" date="2020-01" db="EMBL/GenBank/DDBJ databases">
        <title>Frigidibacter albus SP32T (=CGMCC 1.13995T).</title>
        <authorList>
            <person name="Liao X."/>
        </authorList>
    </citation>
    <scope>NUCLEOTIDE SEQUENCE [LARGE SCALE GENOMIC DNA]</scope>
    <source>
        <strain evidence="16 17">SP32</strain>
    </source>
</reference>
<keyword evidence="7" id="KW-0732">Signal</keyword>
<dbReference type="InterPro" id="IPR036909">
    <property type="entry name" value="Cyt_c-like_dom_sf"/>
</dbReference>
<dbReference type="GO" id="GO:0005506">
    <property type="term" value="F:iron ion binding"/>
    <property type="evidence" value="ECO:0007669"/>
    <property type="project" value="InterPro"/>
</dbReference>
<feature type="binding site" description="axial binding residue" evidence="13">
    <location>
        <position position="60"/>
    </location>
    <ligand>
        <name>heme c</name>
        <dbReference type="ChEBI" id="CHEBI:61717"/>
        <label>1</label>
    </ligand>
    <ligandPart>
        <name>Fe</name>
        <dbReference type="ChEBI" id="CHEBI:18248"/>
    </ligandPart>
</feature>
<evidence type="ECO:0000313" key="16">
    <source>
        <dbReference type="EMBL" id="MZQ90817.1"/>
    </source>
</evidence>
<keyword evidence="2" id="KW-0813">Transport</keyword>
<evidence type="ECO:0000259" key="15">
    <source>
        <dbReference type="PROSITE" id="PS51007"/>
    </source>
</evidence>
<comment type="cofactor">
    <cofactor evidence="12">
        <name>heme c</name>
        <dbReference type="ChEBI" id="CHEBI:61717"/>
    </cofactor>
    <text evidence="12">Binds 3 heme c groups covalently per subunit.</text>
</comment>
<evidence type="ECO:0000256" key="5">
    <source>
        <dbReference type="ARBA" id="ARBA00022660"/>
    </source>
</evidence>
<keyword evidence="17" id="KW-1185">Reference proteome</keyword>
<keyword evidence="5" id="KW-0679">Respiratory chain</keyword>
<dbReference type="EMBL" id="WWNR01000012">
    <property type="protein sequence ID" value="MZQ90817.1"/>
    <property type="molecule type" value="Genomic_DNA"/>
</dbReference>
<feature type="domain" description="Cytochrome c" evidence="15">
    <location>
        <begin position="187"/>
        <end position="299"/>
    </location>
</feature>
<keyword evidence="4 12" id="KW-0349">Heme</keyword>
<keyword evidence="3" id="KW-1003">Cell membrane</keyword>
<dbReference type="InterPro" id="IPR009056">
    <property type="entry name" value="Cyt_c-like_dom"/>
</dbReference>
<feature type="region of interest" description="Disordered" evidence="14">
    <location>
        <begin position="302"/>
        <end position="323"/>
    </location>
</feature>
<evidence type="ECO:0000256" key="1">
    <source>
        <dbReference type="ARBA" id="ARBA00004236"/>
    </source>
</evidence>
<sequence>MITFLRILTGLVLLGLVVLAAILFMPVRTTPALAALPEDYTPPEGSGEYAMRLADCSACHTAEGGVPFAGGRKIESPLGTIYSTNITPDEDTGIGSYSLDEFRAALYDGIRQDGAHLYPAMPYANYRKMSEADVRALYAFFMDEVEPVSNAGPETALPFPFNQRWGIRTWKWAALSEPGELSSTGDAAYDRGAYLVEAPGHCGACHTPRNLVMGEAGYTAMDGDFLMGGEIDGWTAPPLRGPDSAIRNWSAEDLKLYLASGRNNHAGVNGEMQLVVRDSLQYFTNEDLDAVVAYLRALGDPAAGDNAPPVDPPRTADRLDPSAGGTQAVLTAAEPGMALGPRLYLDNCNACHFVDGRGADQVFPELDGNPLVTAPSATGLIDTILNGAEVPSTTVRPYSLRMPDFGHRLSDEEVAELATFLRSAWSNSADAVTTADVTARRETAEERAAAE</sequence>
<dbReference type="Pfam" id="PF00034">
    <property type="entry name" value="Cytochrom_C"/>
    <property type="match status" value="1"/>
</dbReference>
<evidence type="ECO:0000256" key="9">
    <source>
        <dbReference type="ARBA" id="ARBA00022982"/>
    </source>
</evidence>
<dbReference type="AlphaFoldDB" id="A0A6L8VKB4"/>
<feature type="binding site" description="covalent" evidence="12">
    <location>
        <position position="56"/>
    </location>
    <ligand>
        <name>heme c</name>
        <dbReference type="ChEBI" id="CHEBI:61717"/>
        <label>1</label>
    </ligand>
</feature>
<dbReference type="InterPro" id="IPR051459">
    <property type="entry name" value="Cytochrome_c-type_DH"/>
</dbReference>
<proteinExistence type="predicted"/>
<evidence type="ECO:0000256" key="13">
    <source>
        <dbReference type="PIRSR" id="PIRSR000018-51"/>
    </source>
</evidence>
<name>A0A6L8VKB4_9RHOB</name>
<dbReference type="PIRSF" id="PIRSF000018">
    <property type="entry name" value="Mb_ADH_cyt_c"/>
    <property type="match status" value="1"/>
</dbReference>
<dbReference type="GO" id="GO:0009055">
    <property type="term" value="F:electron transfer activity"/>
    <property type="evidence" value="ECO:0007669"/>
    <property type="project" value="InterPro"/>
</dbReference>
<feature type="binding site" description="covalent" evidence="12">
    <location>
        <position position="348"/>
    </location>
    <ligand>
        <name>heme c</name>
        <dbReference type="ChEBI" id="CHEBI:61717"/>
        <label>3</label>
    </ligand>
</feature>
<dbReference type="GO" id="GO:0005886">
    <property type="term" value="C:plasma membrane"/>
    <property type="evidence" value="ECO:0007669"/>
    <property type="project" value="UniProtKB-SubCell"/>
</dbReference>
<evidence type="ECO:0000256" key="12">
    <source>
        <dbReference type="PIRSR" id="PIRSR000018-50"/>
    </source>
</evidence>
<evidence type="ECO:0000256" key="11">
    <source>
        <dbReference type="ARBA" id="ARBA00023136"/>
    </source>
</evidence>
<gene>
    <name evidence="16" type="ORF">GS660_17120</name>
</gene>
<dbReference type="PANTHER" id="PTHR35008:SF8">
    <property type="entry name" value="ALCOHOL DEHYDROGENASE CYTOCHROME C SUBUNIT"/>
    <property type="match status" value="1"/>
</dbReference>
<protein>
    <submittedName>
        <fullName evidence="16">C-type cytochrome</fullName>
    </submittedName>
</protein>
<dbReference type="InterPro" id="IPR008168">
    <property type="entry name" value="Cyt_C_IC"/>
</dbReference>
<evidence type="ECO:0000256" key="3">
    <source>
        <dbReference type="ARBA" id="ARBA00022475"/>
    </source>
</evidence>
<evidence type="ECO:0000256" key="10">
    <source>
        <dbReference type="ARBA" id="ARBA00023004"/>
    </source>
</evidence>
<feature type="binding site" description="covalent" evidence="12">
    <location>
        <position position="202"/>
    </location>
    <ligand>
        <name>heme c</name>
        <dbReference type="ChEBI" id="CHEBI:61717"/>
        <label>2</label>
    </ligand>
</feature>
<dbReference type="Gene3D" id="1.10.760.10">
    <property type="entry name" value="Cytochrome c-like domain"/>
    <property type="match status" value="3"/>
</dbReference>
<feature type="domain" description="Cytochrome c" evidence="15">
    <location>
        <begin position="335"/>
        <end position="425"/>
    </location>
</feature>
<dbReference type="SUPFAM" id="SSF46626">
    <property type="entry name" value="Cytochrome c"/>
    <property type="match status" value="3"/>
</dbReference>
<dbReference type="RefSeq" id="WP_161348199.1">
    <property type="nucleotide sequence ID" value="NZ_BMGW01000012.1"/>
</dbReference>
<dbReference type="Proteomes" id="UP000477083">
    <property type="component" value="Unassembled WGS sequence"/>
</dbReference>
<keyword evidence="8" id="KW-0677">Repeat</keyword>
<feature type="binding site" description="covalent" evidence="12">
    <location>
        <position position="205"/>
    </location>
    <ligand>
        <name>heme c</name>
        <dbReference type="ChEBI" id="CHEBI:61717"/>
        <label>2</label>
    </ligand>
</feature>
<dbReference type="PANTHER" id="PTHR35008">
    <property type="entry name" value="BLL4482 PROTEIN-RELATED"/>
    <property type="match status" value="1"/>
</dbReference>